<keyword evidence="2" id="KW-0378">Hydrolase</keyword>
<feature type="signal peptide" evidence="1">
    <location>
        <begin position="1"/>
        <end position="33"/>
    </location>
</feature>
<dbReference type="Gene3D" id="3.40.630.100">
    <property type="entry name" value="Poly-gamma-glutamate hydrolase, zinc-binding motif"/>
    <property type="match status" value="1"/>
</dbReference>
<dbReference type="InterPro" id="IPR006311">
    <property type="entry name" value="TAT_signal"/>
</dbReference>
<feature type="chain" id="PRO_5046079283" evidence="1">
    <location>
        <begin position="34"/>
        <end position="276"/>
    </location>
</feature>
<evidence type="ECO:0000256" key="1">
    <source>
        <dbReference type="SAM" id="SignalP"/>
    </source>
</evidence>
<dbReference type="InterPro" id="IPR038128">
    <property type="entry name" value="Gamma_PGA_hydro_sf"/>
</dbReference>
<sequence>MTSTSRRTILTAFAAAAVTGPLLGGVAAPPAHAADDLYDSNTDLYTQLAGMEGTDFARRYRRHQYFDDSLGQSSPCNRTTVMALHGGSIETGTSELCLGIAGYRPDSLTPIQDGHGVHDYWMFEGLKSGGNSVLHVTSTHNDDHVAVSMAASSLNVLSLHGCSTTSAGGSDVVVVGGRNERFKTLLKQEFTAAGIGWRDGSEVPHLAGVSTANLCNRTMLGKGAQLEITSDLRAAMFDVNTRAGRAGSTNEDFDAFVGACRRAIATLETDPDQVIL</sequence>
<keyword evidence="1" id="KW-0732">Signal</keyword>
<reference evidence="2 3" key="1">
    <citation type="submission" date="2023-04" db="EMBL/GenBank/DDBJ databases">
        <title>Streptomyces chengmaiensis sp. nov. isolated from the stem of mangrove plant in Hainan.</title>
        <authorList>
            <person name="Huang X."/>
            <person name="Zhou S."/>
            <person name="Chu X."/>
            <person name="Xie Y."/>
            <person name="Lin Y."/>
        </authorList>
    </citation>
    <scope>NUCLEOTIDE SEQUENCE [LARGE SCALE GENOMIC DNA]</scope>
    <source>
        <strain evidence="2 3">HNM0663</strain>
    </source>
</reference>
<protein>
    <submittedName>
        <fullName evidence="2">Poly-gamma-glutamate hydrolase family protein</fullName>
    </submittedName>
</protein>
<accession>A0ABT6HNL9</accession>
<gene>
    <name evidence="2" type="ORF">QCN29_16235</name>
</gene>
<comment type="caution">
    <text evidence="2">The sequence shown here is derived from an EMBL/GenBank/DDBJ whole genome shotgun (WGS) entry which is preliminary data.</text>
</comment>
<dbReference type="RefSeq" id="WP_279928801.1">
    <property type="nucleotide sequence ID" value="NZ_JARWBG010000017.1"/>
</dbReference>
<evidence type="ECO:0000313" key="2">
    <source>
        <dbReference type="EMBL" id="MDH2390315.1"/>
    </source>
</evidence>
<proteinExistence type="predicted"/>
<evidence type="ECO:0000313" key="3">
    <source>
        <dbReference type="Proteomes" id="UP001223144"/>
    </source>
</evidence>
<dbReference type="InterPro" id="IPR008585">
    <property type="entry name" value="Gamma_PGA_hydro"/>
</dbReference>
<dbReference type="GO" id="GO:0016787">
    <property type="term" value="F:hydrolase activity"/>
    <property type="evidence" value="ECO:0007669"/>
    <property type="project" value="UniProtKB-KW"/>
</dbReference>
<dbReference type="PROSITE" id="PS51318">
    <property type="entry name" value="TAT"/>
    <property type="match status" value="1"/>
</dbReference>
<organism evidence="2 3">
    <name type="scientific">Streptomyces chengmaiensis</name>
    <dbReference type="NCBI Taxonomy" id="3040919"/>
    <lineage>
        <taxon>Bacteria</taxon>
        <taxon>Bacillati</taxon>
        <taxon>Actinomycetota</taxon>
        <taxon>Actinomycetes</taxon>
        <taxon>Kitasatosporales</taxon>
        <taxon>Streptomycetaceae</taxon>
        <taxon>Streptomyces</taxon>
    </lineage>
</organism>
<dbReference type="Pfam" id="PF05908">
    <property type="entry name" value="Gamma_PGA_hydro"/>
    <property type="match status" value="1"/>
</dbReference>
<dbReference type="EMBL" id="JARWBG010000017">
    <property type="protein sequence ID" value="MDH2390315.1"/>
    <property type="molecule type" value="Genomic_DNA"/>
</dbReference>
<dbReference type="Proteomes" id="UP001223144">
    <property type="component" value="Unassembled WGS sequence"/>
</dbReference>
<keyword evidence="3" id="KW-1185">Reference proteome</keyword>
<name>A0ABT6HNL9_9ACTN</name>